<dbReference type="PANTHER" id="PTHR37984">
    <property type="entry name" value="PROTEIN CBG26694"/>
    <property type="match status" value="1"/>
</dbReference>
<dbReference type="GO" id="GO:0005634">
    <property type="term" value="C:nucleus"/>
    <property type="evidence" value="ECO:0007669"/>
    <property type="project" value="UniProtKB-ARBA"/>
</dbReference>
<feature type="domain" description="Integrase catalytic" evidence="1">
    <location>
        <begin position="32"/>
        <end position="193"/>
    </location>
</feature>
<dbReference type="EMBL" id="LN718922">
    <property type="protein sequence ID" value="CEP06963.1"/>
    <property type="molecule type" value="Genomic_DNA"/>
</dbReference>
<dbReference type="AlphaFoldDB" id="A0A0B7MV46"/>
<dbReference type="SUPFAM" id="SSF53098">
    <property type="entry name" value="Ribonuclease H-like"/>
    <property type="match status" value="1"/>
</dbReference>
<dbReference type="GO" id="GO:0003676">
    <property type="term" value="F:nucleic acid binding"/>
    <property type="evidence" value="ECO:0007669"/>
    <property type="project" value="InterPro"/>
</dbReference>
<dbReference type="PROSITE" id="PS50994">
    <property type="entry name" value="INTEGRASE"/>
    <property type="match status" value="1"/>
</dbReference>
<dbReference type="GO" id="GO:0015074">
    <property type="term" value="P:DNA integration"/>
    <property type="evidence" value="ECO:0007669"/>
    <property type="project" value="InterPro"/>
</dbReference>
<proteinExistence type="predicted"/>
<accession>A0A0B7MV46</accession>
<evidence type="ECO:0000259" key="1">
    <source>
        <dbReference type="PROSITE" id="PS50994"/>
    </source>
</evidence>
<dbReference type="STRING" id="35722.A0A0B7MV46"/>
<evidence type="ECO:0000313" key="2">
    <source>
        <dbReference type="EMBL" id="CEP06963.1"/>
    </source>
</evidence>
<dbReference type="InterPro" id="IPR050951">
    <property type="entry name" value="Retrovirus_Pol_polyprotein"/>
</dbReference>
<gene>
    <name evidence="2" type="primary">PARPA_00226.1 scaffold 559</name>
</gene>
<name>A0A0B7MV46_9FUNG</name>
<dbReference type="InterPro" id="IPR036397">
    <property type="entry name" value="RNaseH_sf"/>
</dbReference>
<dbReference type="OrthoDB" id="2288803at2759"/>
<dbReference type="PANTHER" id="PTHR37984:SF5">
    <property type="entry name" value="PROTEIN NYNRIN-LIKE"/>
    <property type="match status" value="1"/>
</dbReference>
<dbReference type="Proteomes" id="UP000054107">
    <property type="component" value="Unassembled WGS sequence"/>
</dbReference>
<keyword evidence="3" id="KW-1185">Reference proteome</keyword>
<protein>
    <recommendedName>
        <fullName evidence="1">Integrase catalytic domain-containing protein</fullName>
    </recommendedName>
</protein>
<dbReference type="Pfam" id="PF00665">
    <property type="entry name" value="rve"/>
    <property type="match status" value="1"/>
</dbReference>
<dbReference type="InterPro" id="IPR012337">
    <property type="entry name" value="RNaseH-like_sf"/>
</dbReference>
<reference evidence="2 3" key="1">
    <citation type="submission" date="2014-09" db="EMBL/GenBank/DDBJ databases">
        <authorList>
            <person name="Ellenberger Sabrina"/>
        </authorList>
    </citation>
    <scope>NUCLEOTIDE SEQUENCE [LARGE SCALE GENOMIC DNA]</scope>
    <source>
        <strain evidence="2 3">CBS 412.66</strain>
    </source>
</reference>
<dbReference type="InterPro" id="IPR001584">
    <property type="entry name" value="Integrase_cat-core"/>
</dbReference>
<sequence length="320" mass="36363">MQQDVLKFVKACTTCQQVKGNQTYVNNGSTTHGAYPFQRIAIDYFGPLSTTAQGNQYVLVILDTFTKYAELYPMKTTQSMEMATTFYYNFVARQGLPTEIISDNGPPLGSEFVKEMAKFMGITLVFTPPRHPESNGIVEKFMQSLRALILSFITQDDIVSKWGTKLRLVRFAYNNMLHQATGYSPFDLVHGRVARTAQGVLKEENKPRLYRDTAETPQSSFASSLEKDLEVIFSLVYDKLSNSSHIPELHNVFKEGDLVYHFNTVISNKKKPRKLSVDWIGPMQVVMVLSRTRYDIKSLSPGSNKKFSNVHISLLKRHYA</sequence>
<evidence type="ECO:0000313" key="3">
    <source>
        <dbReference type="Proteomes" id="UP000054107"/>
    </source>
</evidence>
<organism evidence="2 3">
    <name type="scientific">Parasitella parasitica</name>
    <dbReference type="NCBI Taxonomy" id="35722"/>
    <lineage>
        <taxon>Eukaryota</taxon>
        <taxon>Fungi</taxon>
        <taxon>Fungi incertae sedis</taxon>
        <taxon>Mucoromycota</taxon>
        <taxon>Mucoromycotina</taxon>
        <taxon>Mucoromycetes</taxon>
        <taxon>Mucorales</taxon>
        <taxon>Mucorineae</taxon>
        <taxon>Mucoraceae</taxon>
        <taxon>Parasitella</taxon>
    </lineage>
</organism>
<dbReference type="Gene3D" id="3.30.420.10">
    <property type="entry name" value="Ribonuclease H-like superfamily/Ribonuclease H"/>
    <property type="match status" value="1"/>
</dbReference>